<name>A0A090W678_9FLAO</name>
<sequence>MGVSLAGQAFGSRFPLNAGELQQIPQSLTQMYIFALQVYFVKTMNFIFLNEPLSTNITKPCLACAV</sequence>
<dbReference type="EMBL" id="BBNS01000015">
    <property type="protein sequence ID" value="GAL71758.1"/>
    <property type="molecule type" value="Genomic_DNA"/>
</dbReference>
<dbReference type="Proteomes" id="UP000029646">
    <property type="component" value="Unassembled WGS sequence"/>
</dbReference>
<proteinExistence type="predicted"/>
<evidence type="ECO:0000313" key="2">
    <source>
        <dbReference type="Proteomes" id="UP000029646"/>
    </source>
</evidence>
<reference evidence="1 2" key="1">
    <citation type="journal article" date="2014" name="Genome Announc.">
        <title>Draft Genome Sequence of Marine Flavobacterium Jejuia pallidilutea Strain 11shimoA1 and Pigmentation Mutants.</title>
        <authorList>
            <person name="Takatani N."/>
            <person name="Nakanishi M."/>
            <person name="Meirelles P."/>
            <person name="Mino S."/>
            <person name="Suda W."/>
            <person name="Oshima K."/>
            <person name="Hattori M."/>
            <person name="Ohkuma M."/>
            <person name="Hosokawa M."/>
            <person name="Miyashita K."/>
            <person name="Thompson F.L."/>
            <person name="Niwa A."/>
            <person name="Sawabe T."/>
            <person name="Sawabe T."/>
        </authorList>
    </citation>
    <scope>NUCLEOTIDE SEQUENCE [LARGE SCALE GENOMIC DNA]</scope>
    <source>
        <strain evidence="2">JCM19302</strain>
    </source>
</reference>
<protein>
    <submittedName>
        <fullName evidence="1">Uncharacterized protein</fullName>
    </submittedName>
</protein>
<accession>A0A090W678</accession>
<comment type="caution">
    <text evidence="1">The sequence shown here is derived from an EMBL/GenBank/DDBJ whole genome shotgun (WGS) entry which is preliminary data.</text>
</comment>
<gene>
    <name evidence="1" type="ORF">JCM19302_1908</name>
</gene>
<dbReference type="AlphaFoldDB" id="A0A090W678"/>
<evidence type="ECO:0000313" key="1">
    <source>
        <dbReference type="EMBL" id="GAL71758.1"/>
    </source>
</evidence>
<organism evidence="1 2">
    <name type="scientific">Jejuia pallidilutea</name>
    <dbReference type="NCBI Taxonomy" id="504487"/>
    <lineage>
        <taxon>Bacteria</taxon>
        <taxon>Pseudomonadati</taxon>
        <taxon>Bacteroidota</taxon>
        <taxon>Flavobacteriia</taxon>
        <taxon>Flavobacteriales</taxon>
        <taxon>Flavobacteriaceae</taxon>
        <taxon>Jejuia</taxon>
    </lineage>
</organism>